<dbReference type="InterPro" id="IPR050417">
    <property type="entry name" value="Sugar_Epim/Isomerase"/>
</dbReference>
<evidence type="ECO:0000259" key="2">
    <source>
        <dbReference type="Pfam" id="PF01261"/>
    </source>
</evidence>
<keyword evidence="4" id="KW-1185">Reference proteome</keyword>
<evidence type="ECO:0000313" key="4">
    <source>
        <dbReference type="Proteomes" id="UP000253891"/>
    </source>
</evidence>
<dbReference type="PANTHER" id="PTHR43489:SF1">
    <property type="entry name" value="L-RIBULOSE-5-PHOSPHATE 3-EPIMERASE SGBU-RELATED"/>
    <property type="match status" value="1"/>
</dbReference>
<dbReference type="Proteomes" id="UP000253891">
    <property type="component" value="Unassembled WGS sequence"/>
</dbReference>
<organism evidence="3 4">
    <name type="scientific">Fructobacillus ficulneus</name>
    <dbReference type="NCBI Taxonomy" id="157463"/>
    <lineage>
        <taxon>Bacteria</taxon>
        <taxon>Bacillati</taxon>
        <taxon>Bacillota</taxon>
        <taxon>Bacilli</taxon>
        <taxon>Lactobacillales</taxon>
        <taxon>Lactobacillaceae</taxon>
        <taxon>Fructobacillus</taxon>
    </lineage>
</organism>
<dbReference type="GO" id="GO:0034015">
    <property type="term" value="F:L-ribulose-5-phosphate 3-epimerase activity"/>
    <property type="evidence" value="ECO:0007669"/>
    <property type="project" value="TreeGrafter"/>
</dbReference>
<evidence type="ECO:0000313" key="3">
    <source>
        <dbReference type="EMBL" id="GAP00278.1"/>
    </source>
</evidence>
<gene>
    <name evidence="3" type="ORF">FFIC_282920</name>
</gene>
<dbReference type="Pfam" id="PF01261">
    <property type="entry name" value="AP_endonuc_2"/>
    <property type="match status" value="1"/>
</dbReference>
<protein>
    <submittedName>
        <fullName evidence="3">L-xylulose 5-phosphate 3-epimerase</fullName>
    </submittedName>
</protein>
<dbReference type="EMBL" id="DF968005">
    <property type="protein sequence ID" value="GAP00278.1"/>
    <property type="molecule type" value="Genomic_DNA"/>
</dbReference>
<name>A0A0K8MIJ4_9LACO</name>
<keyword evidence="1" id="KW-0413">Isomerase</keyword>
<dbReference type="STRING" id="157463.GCA_001047075_01175"/>
<sequence>MKVIQLGVNEKALAKETSWDQKMRQAKEVGFSFLELSIDESQDRISRLEWSAEQRDNLRYLMQVNQCPIKTIMLSALRKYPLGSEDPGGYRLAYGLGCQAIDLAHDLGVGNVQLAAYDEYYHVKNQKTAKRFYRNLARLVHYASRKQVMVTVETMDDPFVNTLKKVADLKMMIKSPWLGAYADLGNLSAWQGIHRQNVVIDLKTNIDLIAAIHVKDTVAVKSKQAGVFKGLSFGTGDVDFLTLFRTLYRADYQGTMTVEMWNEDFEDAFVRAQAAFDFVSQGLKQVGYTLVGEE</sequence>
<dbReference type="PANTHER" id="PTHR43489">
    <property type="entry name" value="ISOMERASE"/>
    <property type="match status" value="1"/>
</dbReference>
<dbReference type="OrthoDB" id="3185623at2"/>
<accession>A0A0K8MIJ4</accession>
<dbReference type="SUPFAM" id="SSF51658">
    <property type="entry name" value="Xylose isomerase-like"/>
    <property type="match status" value="1"/>
</dbReference>
<dbReference type="RefSeq" id="WP_061993596.1">
    <property type="nucleotide sequence ID" value="NZ_DF968005.1"/>
</dbReference>
<evidence type="ECO:0000256" key="1">
    <source>
        <dbReference type="ARBA" id="ARBA00023235"/>
    </source>
</evidence>
<feature type="domain" description="Xylose isomerase-like TIM barrel" evidence="2">
    <location>
        <begin position="24"/>
        <end position="267"/>
    </location>
</feature>
<dbReference type="InterPro" id="IPR013022">
    <property type="entry name" value="Xyl_isomerase-like_TIM-brl"/>
</dbReference>
<dbReference type="GO" id="GO:0019852">
    <property type="term" value="P:L-ascorbic acid metabolic process"/>
    <property type="evidence" value="ECO:0007669"/>
    <property type="project" value="TreeGrafter"/>
</dbReference>
<reference evidence="3 4" key="1">
    <citation type="journal article" date="2015" name="BMC Genomics">
        <title>Comparative genomics of Fructobacillus spp. and Leuconostoc spp. reveals niche-specific evolution of Fructobacillus spp.</title>
        <authorList>
            <person name="Endo A."/>
            <person name="Tanizawa Y."/>
            <person name="Tanaka N."/>
            <person name="Maeno S."/>
            <person name="Kumar H."/>
            <person name="Shiwa Y."/>
            <person name="Okada S."/>
            <person name="Yoshikawa H."/>
            <person name="Dicks L."/>
            <person name="Nakagawa J."/>
            <person name="Arita M."/>
        </authorList>
    </citation>
    <scope>NUCLEOTIDE SEQUENCE [LARGE SCALE GENOMIC DNA]</scope>
    <source>
        <strain evidence="3 4">JCM 12225</strain>
    </source>
</reference>
<dbReference type="NCBIfam" id="NF009689">
    <property type="entry name" value="PRK13210.1"/>
    <property type="match status" value="1"/>
</dbReference>
<proteinExistence type="predicted"/>
<dbReference type="InterPro" id="IPR036237">
    <property type="entry name" value="Xyl_isomerase-like_sf"/>
</dbReference>
<dbReference type="AlphaFoldDB" id="A0A0K8MIJ4"/>
<dbReference type="Gene3D" id="3.20.20.150">
    <property type="entry name" value="Divalent-metal-dependent TIM barrel enzymes"/>
    <property type="match status" value="1"/>
</dbReference>